<accession>A0A6A4IAB6</accession>
<dbReference type="InterPro" id="IPR002347">
    <property type="entry name" value="SDR_fam"/>
</dbReference>
<dbReference type="SUPFAM" id="SSF51735">
    <property type="entry name" value="NAD(P)-binding Rossmann-fold domains"/>
    <property type="match status" value="1"/>
</dbReference>
<protein>
    <submittedName>
        <fullName evidence="3">Short-chain dehydrogenase/reductase</fullName>
    </submittedName>
</protein>
<sequence>MTFSKLTPTYHKDTYPSISPTKASLTQAGKTILITGGGGGIGFETARSFAKASASKVIITGRRAGFLDEALVELRQEFQGRPTEFIAHQADVGSDTSITSLWELLHSQNTLVHVLILNAAHIHPLGPDTLSMDKTALMECFDTNVGGNFLMSAYFVKQILRPTGLKLHLDDVQIISFHPGILYSESVATVFDRDTFAWDKFALPADFSVWAASSEASWLHGRFVWAHWDVDELKSDDEVLRRLQEENGYLKVGIQGFNAITMETLGGP</sequence>
<dbReference type="GO" id="GO:0016491">
    <property type="term" value="F:oxidoreductase activity"/>
    <property type="evidence" value="ECO:0007669"/>
    <property type="project" value="UniProtKB-KW"/>
</dbReference>
<dbReference type="OrthoDB" id="2833899at2759"/>
<name>A0A6A4IAB6_9AGAR</name>
<evidence type="ECO:0000256" key="2">
    <source>
        <dbReference type="ARBA" id="ARBA00023002"/>
    </source>
</evidence>
<comment type="similarity">
    <text evidence="1">Belongs to the short-chain dehydrogenases/reductases (SDR) family.</text>
</comment>
<reference evidence="3" key="1">
    <citation type="journal article" date="2019" name="Environ. Microbiol.">
        <title>Fungal ecological strategies reflected in gene transcription - a case study of two litter decomposers.</title>
        <authorList>
            <person name="Barbi F."/>
            <person name="Kohler A."/>
            <person name="Barry K."/>
            <person name="Baskaran P."/>
            <person name="Daum C."/>
            <person name="Fauchery L."/>
            <person name="Ihrmark K."/>
            <person name="Kuo A."/>
            <person name="LaButti K."/>
            <person name="Lipzen A."/>
            <person name="Morin E."/>
            <person name="Grigoriev I.V."/>
            <person name="Henrissat B."/>
            <person name="Lindahl B."/>
            <person name="Martin F."/>
        </authorList>
    </citation>
    <scope>NUCLEOTIDE SEQUENCE</scope>
    <source>
        <strain evidence="3">JB14</strain>
    </source>
</reference>
<dbReference type="Pfam" id="PF00106">
    <property type="entry name" value="adh_short"/>
    <property type="match status" value="1"/>
</dbReference>
<keyword evidence="4" id="KW-1185">Reference proteome</keyword>
<dbReference type="EMBL" id="ML769407">
    <property type="protein sequence ID" value="KAE9405645.1"/>
    <property type="molecule type" value="Genomic_DNA"/>
</dbReference>
<dbReference type="InterPro" id="IPR036291">
    <property type="entry name" value="NAD(P)-bd_dom_sf"/>
</dbReference>
<evidence type="ECO:0000313" key="4">
    <source>
        <dbReference type="Proteomes" id="UP000799118"/>
    </source>
</evidence>
<dbReference type="PANTHER" id="PTHR42901">
    <property type="entry name" value="ALCOHOL DEHYDROGENASE"/>
    <property type="match status" value="1"/>
</dbReference>
<proteinExistence type="inferred from homology"/>
<gene>
    <name evidence="3" type="ORF">BT96DRAFT_972331</name>
</gene>
<evidence type="ECO:0000313" key="3">
    <source>
        <dbReference type="EMBL" id="KAE9405645.1"/>
    </source>
</evidence>
<evidence type="ECO:0000256" key="1">
    <source>
        <dbReference type="ARBA" id="ARBA00006484"/>
    </source>
</evidence>
<dbReference type="Gene3D" id="3.40.50.720">
    <property type="entry name" value="NAD(P)-binding Rossmann-like Domain"/>
    <property type="match status" value="1"/>
</dbReference>
<dbReference type="AlphaFoldDB" id="A0A6A4IAB6"/>
<organism evidence="3 4">
    <name type="scientific">Gymnopus androsaceus JB14</name>
    <dbReference type="NCBI Taxonomy" id="1447944"/>
    <lineage>
        <taxon>Eukaryota</taxon>
        <taxon>Fungi</taxon>
        <taxon>Dikarya</taxon>
        <taxon>Basidiomycota</taxon>
        <taxon>Agaricomycotina</taxon>
        <taxon>Agaricomycetes</taxon>
        <taxon>Agaricomycetidae</taxon>
        <taxon>Agaricales</taxon>
        <taxon>Marasmiineae</taxon>
        <taxon>Omphalotaceae</taxon>
        <taxon>Gymnopus</taxon>
    </lineage>
</organism>
<dbReference type="Proteomes" id="UP000799118">
    <property type="component" value="Unassembled WGS sequence"/>
</dbReference>
<dbReference type="PANTHER" id="PTHR42901:SF1">
    <property type="entry name" value="ALCOHOL DEHYDROGENASE"/>
    <property type="match status" value="1"/>
</dbReference>
<keyword evidence="2" id="KW-0560">Oxidoreductase</keyword>